<dbReference type="CDD" id="cd00084">
    <property type="entry name" value="HMG-box_SF"/>
    <property type="match status" value="1"/>
</dbReference>
<evidence type="ECO:0000256" key="4">
    <source>
        <dbReference type="PROSITE-ProRule" id="PRU00267"/>
    </source>
</evidence>
<evidence type="ECO:0000313" key="8">
    <source>
        <dbReference type="Proteomes" id="UP000316726"/>
    </source>
</evidence>
<evidence type="ECO:0000256" key="1">
    <source>
        <dbReference type="ARBA" id="ARBA00004123"/>
    </source>
</evidence>
<dbReference type="PANTHER" id="PTHR48112">
    <property type="entry name" value="HIGH MOBILITY GROUP PROTEIN DSP1"/>
    <property type="match status" value="1"/>
</dbReference>
<comment type="subcellular location">
    <subcellularLocation>
        <location evidence="1">Nucleus</location>
    </subcellularLocation>
</comment>
<dbReference type="SUPFAM" id="SSF47095">
    <property type="entry name" value="HMG-box"/>
    <property type="match status" value="2"/>
</dbReference>
<dbReference type="OrthoDB" id="546542at2759"/>
<dbReference type="GO" id="GO:0003677">
    <property type="term" value="F:DNA binding"/>
    <property type="evidence" value="ECO:0007669"/>
    <property type="project" value="UniProtKB-UniRule"/>
</dbReference>
<feature type="region of interest" description="Disordered" evidence="5">
    <location>
        <begin position="182"/>
        <end position="201"/>
    </location>
</feature>
<feature type="DNA-binding region" description="HMG box" evidence="4">
    <location>
        <begin position="335"/>
        <end position="395"/>
    </location>
</feature>
<gene>
    <name evidence="7" type="ORF">A3770_02p16790</name>
</gene>
<feature type="compositionally biased region" description="Polar residues" evidence="5">
    <location>
        <begin position="186"/>
        <end position="200"/>
    </location>
</feature>
<feature type="domain" description="HMG box" evidence="6">
    <location>
        <begin position="335"/>
        <end position="395"/>
    </location>
</feature>
<keyword evidence="2 4" id="KW-0238">DNA-binding</keyword>
<keyword evidence="8" id="KW-1185">Reference proteome</keyword>
<protein>
    <recommendedName>
        <fullName evidence="6">HMG box domain-containing protein</fullName>
    </recommendedName>
</protein>
<reference evidence="7 8" key="1">
    <citation type="submission" date="2018-07" db="EMBL/GenBank/DDBJ databases">
        <title>The complete nuclear genome of the prasinophyte Chloropicon primus (CCMP1205).</title>
        <authorList>
            <person name="Pombert J.-F."/>
            <person name="Otis C."/>
            <person name="Turmel M."/>
            <person name="Lemieux C."/>
        </authorList>
    </citation>
    <scope>NUCLEOTIDE SEQUENCE [LARGE SCALE GENOMIC DNA]</scope>
    <source>
        <strain evidence="7 8">CCMP1205</strain>
    </source>
</reference>
<evidence type="ECO:0000256" key="2">
    <source>
        <dbReference type="ARBA" id="ARBA00023125"/>
    </source>
</evidence>
<evidence type="ECO:0000256" key="3">
    <source>
        <dbReference type="ARBA" id="ARBA00023242"/>
    </source>
</evidence>
<dbReference type="PROSITE" id="PS50118">
    <property type="entry name" value="HMG_BOX_2"/>
    <property type="match status" value="2"/>
</dbReference>
<evidence type="ECO:0000259" key="6">
    <source>
        <dbReference type="PROSITE" id="PS50118"/>
    </source>
</evidence>
<dbReference type="AlphaFoldDB" id="A0A5B8MFS5"/>
<organism evidence="7 8">
    <name type="scientific">Chloropicon primus</name>
    <dbReference type="NCBI Taxonomy" id="1764295"/>
    <lineage>
        <taxon>Eukaryota</taxon>
        <taxon>Viridiplantae</taxon>
        <taxon>Chlorophyta</taxon>
        <taxon>Chloropicophyceae</taxon>
        <taxon>Chloropicales</taxon>
        <taxon>Chloropicaceae</taxon>
        <taxon>Chloropicon</taxon>
    </lineage>
</organism>
<dbReference type="EMBL" id="CP031035">
    <property type="protein sequence ID" value="QDZ19161.1"/>
    <property type="molecule type" value="Genomic_DNA"/>
</dbReference>
<evidence type="ECO:0000313" key="7">
    <source>
        <dbReference type="EMBL" id="QDZ19161.1"/>
    </source>
</evidence>
<accession>A0A5B8MFS5</accession>
<feature type="DNA-binding region" description="HMG box" evidence="4">
    <location>
        <begin position="229"/>
        <end position="297"/>
    </location>
</feature>
<dbReference type="InterPro" id="IPR036910">
    <property type="entry name" value="HMG_box_dom_sf"/>
</dbReference>
<dbReference type="GO" id="GO:0005634">
    <property type="term" value="C:nucleus"/>
    <property type="evidence" value="ECO:0007669"/>
    <property type="project" value="UniProtKB-SubCell"/>
</dbReference>
<feature type="compositionally biased region" description="Polar residues" evidence="5">
    <location>
        <begin position="437"/>
        <end position="447"/>
    </location>
</feature>
<sequence>MNVAGVAKKSPVKSRATKKVRVWWPPTKNKSKSDMSGMFWPAKMIEMKGTDKAVVEYDNGDRETTSLENCQPFKFPGEFGGEKRPLAEGEYVEVSNNSKSDPAAWFARIVKVKKVNCEVEYPFCDGEPENKNMELIRRARIHDEGTGVWSFVDPRQKWKDGKFSSPMEAKLYSEEEHKEWLKEQAAAQTSSKEASRSGMTNKLAVKQDKIAKKQMMKEMRAQVPNIKKPARAKTAYLFFCEHHRPQVRAEKPQLSMVEVTKVLGEMWKKASEESRKDFDLLALADQKRHNKEMEKYLEQLRSHTFQFQVPHGFTPTMFSPMFPQVFACQEKLRKPTKPKSEYTLFQNAMKKQKTDCSEEAVAERWNNLSKEERSVYTRKADQAREVYEKKMEEYNTKKKMRGGNNRPPVGTPQGSPPPGGMTTQSPKAAERTVPHPQFQNPYLPPTQTMDMEDLRKRIKTLTSEDVYYQVIDFLRSDSPNFGTAWSAAQQYLVSQPNPIMKKPDVKGFLVAVFGIEAYEQMKKS</sequence>
<dbReference type="InterPro" id="IPR009071">
    <property type="entry name" value="HMG_box_dom"/>
</dbReference>
<proteinExistence type="predicted"/>
<name>A0A5B8MFS5_9CHLO</name>
<dbReference type="PANTHER" id="PTHR48112:SF32">
    <property type="entry name" value="HIGH MOBILITY GROUP PROTEIN B3"/>
    <property type="match status" value="1"/>
</dbReference>
<feature type="domain" description="HMG box" evidence="6">
    <location>
        <begin position="229"/>
        <end position="297"/>
    </location>
</feature>
<dbReference type="Proteomes" id="UP000316726">
    <property type="component" value="Chromosome 2"/>
</dbReference>
<keyword evidence="3 4" id="KW-0539">Nucleus</keyword>
<dbReference type="STRING" id="1764295.A0A5B8MFS5"/>
<dbReference type="SMART" id="SM00398">
    <property type="entry name" value="HMG"/>
    <property type="match status" value="2"/>
</dbReference>
<dbReference type="Pfam" id="PF00505">
    <property type="entry name" value="HMG_box"/>
    <property type="match status" value="1"/>
</dbReference>
<evidence type="ECO:0000256" key="5">
    <source>
        <dbReference type="SAM" id="MobiDB-lite"/>
    </source>
</evidence>
<feature type="region of interest" description="Disordered" evidence="5">
    <location>
        <begin position="393"/>
        <end position="447"/>
    </location>
</feature>
<dbReference type="InterPro" id="IPR050342">
    <property type="entry name" value="HMGB"/>
</dbReference>
<dbReference type="Gene3D" id="1.10.30.10">
    <property type="entry name" value="High mobility group box domain"/>
    <property type="match status" value="2"/>
</dbReference>